<keyword evidence="5 7" id="KW-0472">Membrane</keyword>
<evidence type="ECO:0000313" key="9">
    <source>
        <dbReference type="EMBL" id="RVT88690.1"/>
    </source>
</evidence>
<feature type="transmembrane region" description="Helical" evidence="7">
    <location>
        <begin position="108"/>
        <end position="125"/>
    </location>
</feature>
<evidence type="ECO:0000256" key="1">
    <source>
        <dbReference type="ARBA" id="ARBA00004651"/>
    </source>
</evidence>
<dbReference type="Pfam" id="PF00884">
    <property type="entry name" value="Sulfatase"/>
    <property type="match status" value="1"/>
</dbReference>
<evidence type="ECO:0000256" key="5">
    <source>
        <dbReference type="ARBA" id="ARBA00023136"/>
    </source>
</evidence>
<keyword evidence="4 7" id="KW-1133">Transmembrane helix</keyword>
<evidence type="ECO:0000256" key="3">
    <source>
        <dbReference type="ARBA" id="ARBA00022692"/>
    </source>
</evidence>
<protein>
    <recommendedName>
        <fullName evidence="8">Sulfatase N-terminal domain-containing protein</fullName>
    </recommendedName>
</protein>
<evidence type="ECO:0000256" key="7">
    <source>
        <dbReference type="SAM" id="Phobius"/>
    </source>
</evidence>
<evidence type="ECO:0000259" key="8">
    <source>
        <dbReference type="Pfam" id="PF00884"/>
    </source>
</evidence>
<proteinExistence type="predicted"/>
<dbReference type="SUPFAM" id="SSF53649">
    <property type="entry name" value="Alkaline phosphatase-like"/>
    <property type="match status" value="1"/>
</dbReference>
<evidence type="ECO:0000256" key="4">
    <source>
        <dbReference type="ARBA" id="ARBA00022989"/>
    </source>
</evidence>
<dbReference type="PANTHER" id="PTHR47371:SF3">
    <property type="entry name" value="PHOSPHOGLYCEROL TRANSFERASE I"/>
    <property type="match status" value="1"/>
</dbReference>
<dbReference type="GO" id="GO:0005886">
    <property type="term" value="C:plasma membrane"/>
    <property type="evidence" value="ECO:0007669"/>
    <property type="project" value="UniProtKB-SubCell"/>
</dbReference>
<feature type="region of interest" description="Disordered" evidence="6">
    <location>
        <begin position="13"/>
        <end position="42"/>
    </location>
</feature>
<organism evidence="9 10">
    <name type="scientific">Inhella crocodyli</name>
    <dbReference type="NCBI Taxonomy" id="2499851"/>
    <lineage>
        <taxon>Bacteria</taxon>
        <taxon>Pseudomonadati</taxon>
        <taxon>Pseudomonadota</taxon>
        <taxon>Betaproteobacteria</taxon>
        <taxon>Burkholderiales</taxon>
        <taxon>Sphaerotilaceae</taxon>
        <taxon>Inhella</taxon>
    </lineage>
</organism>
<evidence type="ECO:0000256" key="6">
    <source>
        <dbReference type="SAM" id="MobiDB-lite"/>
    </source>
</evidence>
<accession>A0A437LTF1</accession>
<feature type="transmembrane region" description="Helical" evidence="7">
    <location>
        <begin position="52"/>
        <end position="72"/>
    </location>
</feature>
<evidence type="ECO:0000313" key="10">
    <source>
        <dbReference type="Proteomes" id="UP000288587"/>
    </source>
</evidence>
<keyword evidence="10" id="KW-1185">Reference proteome</keyword>
<keyword evidence="3 7" id="KW-0812">Transmembrane</keyword>
<comment type="caution">
    <text evidence="9">The sequence shown here is derived from an EMBL/GenBank/DDBJ whole genome shotgun (WGS) entry which is preliminary data.</text>
</comment>
<sequence length="527" mass="57295">MCDRHKARVHTALPSLQDRDTDASDHATSMQKPTPVPPSIAPVRATWRSPRFWATAALLAGPVLTVVGSWYLRVYFGPVSVDQLLFHANEGGLGWADAKALWRAVRSVLLWALLTLALTALHLRLRARSRGLLWVALLGASGLSVATTLKPGCADPDSGDAIAQWYVDPRAQRVTQVGPPPDLLLVYVESLDAAYAGKRAFGAPLAPQLAAWRAAHTRFGRLQMLDGASWTMAGLFSSLCGLPLQSVGLLTAKSTDRAPRFFADGQCLTDWMAAQGWELSFYGGASLDFAGKGRFFADHGVARRFGRDEWQALGVPVPEEGWGLADTALVQQVIRQWDRPRLGPHARASIVLTVDTHDPHGNPDPDCPMPVASDDDEARMRHALHCTDAAVQRLVQAFVARRDGRAKLVWVMGDHLSKAHPLMPALEAAAAVRPRGVFHAVARWDAQGEPLPVPLPGGTERQFTHLDVAPTLAQLLGLRWQPQGDRLGLGRSLLAEPGRGTLLEQHGLTRLNQRLGCPSPLFASLWT</sequence>
<dbReference type="AlphaFoldDB" id="A0A437LTF1"/>
<dbReference type="Proteomes" id="UP000288587">
    <property type="component" value="Unassembled WGS sequence"/>
</dbReference>
<reference evidence="9 10" key="1">
    <citation type="submission" date="2019-01" db="EMBL/GenBank/DDBJ databases">
        <authorList>
            <person name="Chen W.-M."/>
        </authorList>
    </citation>
    <scope>NUCLEOTIDE SEQUENCE [LARGE SCALE GENOMIC DNA]</scope>
    <source>
        <strain evidence="9 10">CCP-18</strain>
    </source>
</reference>
<evidence type="ECO:0000256" key="2">
    <source>
        <dbReference type="ARBA" id="ARBA00022475"/>
    </source>
</evidence>
<feature type="transmembrane region" description="Helical" evidence="7">
    <location>
        <begin position="132"/>
        <end position="149"/>
    </location>
</feature>
<keyword evidence="2" id="KW-1003">Cell membrane</keyword>
<comment type="subcellular location">
    <subcellularLocation>
        <location evidence="1">Cell membrane</location>
        <topology evidence="1">Multi-pass membrane protein</topology>
    </subcellularLocation>
</comment>
<dbReference type="InterPro" id="IPR050448">
    <property type="entry name" value="OpgB/LTA_synthase_biosynth"/>
</dbReference>
<name>A0A437LTF1_9BURK</name>
<dbReference type="PANTHER" id="PTHR47371">
    <property type="entry name" value="LIPOTEICHOIC ACID SYNTHASE"/>
    <property type="match status" value="1"/>
</dbReference>
<dbReference type="EMBL" id="SACM01000001">
    <property type="protein sequence ID" value="RVT88690.1"/>
    <property type="molecule type" value="Genomic_DNA"/>
</dbReference>
<dbReference type="InterPro" id="IPR017850">
    <property type="entry name" value="Alkaline_phosphatase_core_sf"/>
</dbReference>
<dbReference type="OrthoDB" id="9760224at2"/>
<feature type="domain" description="Sulfatase N-terminal" evidence="8">
    <location>
        <begin position="181"/>
        <end position="477"/>
    </location>
</feature>
<dbReference type="InterPro" id="IPR000917">
    <property type="entry name" value="Sulfatase_N"/>
</dbReference>
<dbReference type="Gene3D" id="3.40.720.10">
    <property type="entry name" value="Alkaline Phosphatase, subunit A"/>
    <property type="match status" value="1"/>
</dbReference>
<gene>
    <name evidence="9" type="ORF">EOD73_06905</name>
</gene>